<organism evidence="2 3">
    <name type="scientific">Candidatus Kaiserbacteria bacterium RIFCSPHIGHO2_01_FULL_54_36b</name>
    <dbReference type="NCBI Taxonomy" id="1798483"/>
    <lineage>
        <taxon>Bacteria</taxon>
        <taxon>Candidatus Kaiseribacteriota</taxon>
    </lineage>
</organism>
<dbReference type="InterPro" id="IPR036365">
    <property type="entry name" value="PGBD-like_sf"/>
</dbReference>
<sequence>MSRQVTATQIVSAVIAATLFVAPMAVSAQVGYGGGGRGGGGFSGPPSVVSVPLAGPTGGSLGGGQVLGASTFNFTRNLSLGSRGQDVIELQKILIAGKFLDIESPTGYFGFATEAAVKAYQRAHGLAPAVGTVGPLTRAELNRGSAPASPSTASAASFTSQEERATLLHNMLLQLQDLLSRVNGLRTWFSQ</sequence>
<dbReference type="Gene3D" id="1.10.101.10">
    <property type="entry name" value="PGBD-like superfamily/PGBD"/>
    <property type="match status" value="1"/>
</dbReference>
<dbReference type="Pfam" id="PF01471">
    <property type="entry name" value="PG_binding_1"/>
    <property type="match status" value="1"/>
</dbReference>
<dbReference type="InterPro" id="IPR002477">
    <property type="entry name" value="Peptidoglycan-bd-like"/>
</dbReference>
<comment type="caution">
    <text evidence="2">The sequence shown here is derived from an EMBL/GenBank/DDBJ whole genome shotgun (WGS) entry which is preliminary data.</text>
</comment>
<dbReference type="SUPFAM" id="SSF47090">
    <property type="entry name" value="PGBD-like"/>
    <property type="match status" value="1"/>
</dbReference>
<dbReference type="InterPro" id="IPR036366">
    <property type="entry name" value="PGBDSf"/>
</dbReference>
<evidence type="ECO:0000313" key="2">
    <source>
        <dbReference type="EMBL" id="OGG51390.1"/>
    </source>
</evidence>
<name>A0A1F6CQM7_9BACT</name>
<evidence type="ECO:0000313" key="3">
    <source>
        <dbReference type="Proteomes" id="UP000176445"/>
    </source>
</evidence>
<gene>
    <name evidence="2" type="ORF">A2704_03415</name>
</gene>
<feature type="domain" description="Peptidoglycan binding-like" evidence="1">
    <location>
        <begin position="83"/>
        <end position="140"/>
    </location>
</feature>
<dbReference type="AlphaFoldDB" id="A0A1F6CQM7"/>
<dbReference type="Proteomes" id="UP000176445">
    <property type="component" value="Unassembled WGS sequence"/>
</dbReference>
<reference evidence="2 3" key="1">
    <citation type="journal article" date="2016" name="Nat. Commun.">
        <title>Thousands of microbial genomes shed light on interconnected biogeochemical processes in an aquifer system.</title>
        <authorList>
            <person name="Anantharaman K."/>
            <person name="Brown C.T."/>
            <person name="Hug L.A."/>
            <person name="Sharon I."/>
            <person name="Castelle C.J."/>
            <person name="Probst A.J."/>
            <person name="Thomas B.C."/>
            <person name="Singh A."/>
            <person name="Wilkins M.J."/>
            <person name="Karaoz U."/>
            <person name="Brodie E.L."/>
            <person name="Williams K.H."/>
            <person name="Hubbard S.S."/>
            <person name="Banfield J.F."/>
        </authorList>
    </citation>
    <scope>NUCLEOTIDE SEQUENCE [LARGE SCALE GENOMIC DNA]</scope>
</reference>
<dbReference type="EMBL" id="MFKW01000029">
    <property type="protein sequence ID" value="OGG51390.1"/>
    <property type="molecule type" value="Genomic_DNA"/>
</dbReference>
<accession>A0A1F6CQM7</accession>
<evidence type="ECO:0000259" key="1">
    <source>
        <dbReference type="Pfam" id="PF01471"/>
    </source>
</evidence>
<protein>
    <recommendedName>
        <fullName evidence="1">Peptidoglycan binding-like domain-containing protein</fullName>
    </recommendedName>
</protein>
<proteinExistence type="predicted"/>